<sequence length="221" mass="23841">MDWPLFDGLPEAQRQGLAQASRRRTFARGEVLFHEGDAADSLHQVSSGAVAVRVTTAAGDLCMLDVMGPGRVFGELGLLVTHRTRTATAVALEATETRALPYTSFDALRRADPSVDRMLTQLLAEHVDRLSHRLLEALYVGVDRRVARRLLDLAKVYDDGAGGPVRIPLAQREIAELAGGSRATVNEVLGRLADQGAVSRGRGQLAVLDRAVLARRAGLDD</sequence>
<dbReference type="InterPro" id="IPR050397">
    <property type="entry name" value="Env_Response_Regulators"/>
</dbReference>
<evidence type="ECO:0000256" key="2">
    <source>
        <dbReference type="ARBA" id="ARBA00023125"/>
    </source>
</evidence>
<evidence type="ECO:0000256" key="3">
    <source>
        <dbReference type="ARBA" id="ARBA00023163"/>
    </source>
</evidence>
<keyword evidence="2" id="KW-0238">DNA-binding</keyword>
<reference evidence="6 7" key="1">
    <citation type="submission" date="2021-05" db="EMBL/GenBank/DDBJ databases">
        <title>Complete genome of Nocardioides aquaticus KCTC 9944T isolated from meromictic and hypersaline Ekho Lake, Antarctica.</title>
        <authorList>
            <person name="Hwang K."/>
            <person name="Kim K.M."/>
            <person name="Choe H."/>
        </authorList>
    </citation>
    <scope>NUCLEOTIDE SEQUENCE [LARGE SCALE GENOMIC DNA]</scope>
    <source>
        <strain evidence="6 7">KCTC 9944</strain>
    </source>
</reference>
<dbReference type="CDD" id="cd00092">
    <property type="entry name" value="HTH_CRP"/>
    <property type="match status" value="1"/>
</dbReference>
<evidence type="ECO:0000313" key="6">
    <source>
        <dbReference type="EMBL" id="QVT80220.1"/>
    </source>
</evidence>
<dbReference type="Gene3D" id="1.10.10.10">
    <property type="entry name" value="Winged helix-like DNA-binding domain superfamily/Winged helix DNA-binding domain"/>
    <property type="match status" value="1"/>
</dbReference>
<dbReference type="RefSeq" id="WP_214055800.1">
    <property type="nucleotide sequence ID" value="NZ_BAAAHS010000088.1"/>
</dbReference>
<dbReference type="PROSITE" id="PS00889">
    <property type="entry name" value="CNMP_BINDING_2"/>
    <property type="match status" value="1"/>
</dbReference>
<dbReference type="InterPro" id="IPR036388">
    <property type="entry name" value="WH-like_DNA-bd_sf"/>
</dbReference>
<dbReference type="PANTHER" id="PTHR24567">
    <property type="entry name" value="CRP FAMILY TRANSCRIPTIONAL REGULATORY PROTEIN"/>
    <property type="match status" value="1"/>
</dbReference>
<name>A0ABX8EI80_9ACTN</name>
<dbReference type="PROSITE" id="PS50042">
    <property type="entry name" value="CNMP_BINDING_3"/>
    <property type="match status" value="1"/>
</dbReference>
<accession>A0ABX8EI80</accession>
<dbReference type="PANTHER" id="PTHR24567:SF74">
    <property type="entry name" value="HTH-TYPE TRANSCRIPTIONAL REGULATOR ARCR"/>
    <property type="match status" value="1"/>
</dbReference>
<organism evidence="6 7">
    <name type="scientific">Nocardioides aquaticus</name>
    <dbReference type="NCBI Taxonomy" id="160826"/>
    <lineage>
        <taxon>Bacteria</taxon>
        <taxon>Bacillati</taxon>
        <taxon>Actinomycetota</taxon>
        <taxon>Actinomycetes</taxon>
        <taxon>Propionibacteriales</taxon>
        <taxon>Nocardioidaceae</taxon>
        <taxon>Nocardioides</taxon>
    </lineage>
</organism>
<proteinExistence type="predicted"/>
<dbReference type="Proteomes" id="UP000679307">
    <property type="component" value="Chromosome"/>
</dbReference>
<feature type="domain" description="HTH crp-type" evidence="5">
    <location>
        <begin position="140"/>
        <end position="211"/>
    </location>
</feature>
<evidence type="ECO:0000259" key="4">
    <source>
        <dbReference type="PROSITE" id="PS50042"/>
    </source>
</evidence>
<dbReference type="SUPFAM" id="SSF51206">
    <property type="entry name" value="cAMP-binding domain-like"/>
    <property type="match status" value="1"/>
</dbReference>
<keyword evidence="3" id="KW-0804">Transcription</keyword>
<keyword evidence="7" id="KW-1185">Reference proteome</keyword>
<evidence type="ECO:0000313" key="7">
    <source>
        <dbReference type="Proteomes" id="UP000679307"/>
    </source>
</evidence>
<dbReference type="Pfam" id="PF00027">
    <property type="entry name" value="cNMP_binding"/>
    <property type="match status" value="1"/>
</dbReference>
<dbReference type="InterPro" id="IPR018488">
    <property type="entry name" value="cNMP-bd_CS"/>
</dbReference>
<dbReference type="InterPro" id="IPR018490">
    <property type="entry name" value="cNMP-bd_dom_sf"/>
</dbReference>
<dbReference type="InterPro" id="IPR036390">
    <property type="entry name" value="WH_DNA-bd_sf"/>
</dbReference>
<dbReference type="SUPFAM" id="SSF46785">
    <property type="entry name" value="Winged helix' DNA-binding domain"/>
    <property type="match status" value="1"/>
</dbReference>
<gene>
    <name evidence="6" type="primary">crp_3</name>
    <name evidence="6" type="ORF">ENKNEFLB_02611</name>
</gene>
<evidence type="ECO:0000256" key="1">
    <source>
        <dbReference type="ARBA" id="ARBA00023015"/>
    </source>
</evidence>
<dbReference type="SMART" id="SM00100">
    <property type="entry name" value="cNMP"/>
    <property type="match status" value="1"/>
</dbReference>
<dbReference type="InterPro" id="IPR012318">
    <property type="entry name" value="HTH_CRP"/>
</dbReference>
<dbReference type="CDD" id="cd00038">
    <property type="entry name" value="CAP_ED"/>
    <property type="match status" value="1"/>
</dbReference>
<keyword evidence="1" id="KW-0805">Transcription regulation</keyword>
<protein>
    <submittedName>
        <fullName evidence="6">CRP-like cAMP-activated global transcriptional regulator</fullName>
    </submittedName>
</protein>
<evidence type="ECO:0000259" key="5">
    <source>
        <dbReference type="PROSITE" id="PS51063"/>
    </source>
</evidence>
<dbReference type="EMBL" id="CP075371">
    <property type="protein sequence ID" value="QVT80220.1"/>
    <property type="molecule type" value="Genomic_DNA"/>
</dbReference>
<dbReference type="PROSITE" id="PS51063">
    <property type="entry name" value="HTH_CRP_2"/>
    <property type="match status" value="1"/>
</dbReference>
<dbReference type="SMART" id="SM00419">
    <property type="entry name" value="HTH_CRP"/>
    <property type="match status" value="1"/>
</dbReference>
<dbReference type="InterPro" id="IPR014710">
    <property type="entry name" value="RmlC-like_jellyroll"/>
</dbReference>
<dbReference type="Pfam" id="PF13545">
    <property type="entry name" value="HTH_Crp_2"/>
    <property type="match status" value="1"/>
</dbReference>
<feature type="domain" description="Cyclic nucleotide-binding" evidence="4">
    <location>
        <begin position="5"/>
        <end position="126"/>
    </location>
</feature>
<dbReference type="InterPro" id="IPR000595">
    <property type="entry name" value="cNMP-bd_dom"/>
</dbReference>
<dbReference type="Gene3D" id="2.60.120.10">
    <property type="entry name" value="Jelly Rolls"/>
    <property type="match status" value="1"/>
</dbReference>